<evidence type="ECO:0000256" key="1">
    <source>
        <dbReference type="ARBA" id="ARBA00023002"/>
    </source>
</evidence>
<gene>
    <name evidence="2" type="ORF">FHS59_003650</name>
</gene>
<dbReference type="PRINTS" id="PR00081">
    <property type="entry name" value="GDHRDH"/>
</dbReference>
<dbReference type="InterPro" id="IPR002347">
    <property type="entry name" value="SDR_fam"/>
</dbReference>
<protein>
    <submittedName>
        <fullName evidence="2">NAD(P)-dependent dehydrogenase (Short-subunit alcohol dehydrogenase family)</fullName>
    </submittedName>
</protein>
<comment type="caution">
    <text evidence="2">The sequence shown here is derived from an EMBL/GenBank/DDBJ whole genome shotgun (WGS) entry which is preliminary data.</text>
</comment>
<evidence type="ECO:0000313" key="2">
    <source>
        <dbReference type="EMBL" id="MBB6328007.1"/>
    </source>
</evidence>
<dbReference type="Proteomes" id="UP000588604">
    <property type="component" value="Unassembled WGS sequence"/>
</dbReference>
<accession>A0A841MR46</accession>
<dbReference type="SUPFAM" id="SSF51735">
    <property type="entry name" value="NAD(P)-binding Rossmann-fold domains"/>
    <property type="match status" value="1"/>
</dbReference>
<sequence>MNLVITGGTSGIGFETVKSLYPSFSKIILPVRNLEKAQNLISQFKEPEKFHCIKMDLSSIKSVDEAGKLISETYPKIDLLINNAGGMFPGNKITEEGLDWTFAVNHLGHFHLTNLLLPNITKGKIIFLSSEVHRIGKLNPKDIGLINSKNSWSKYGSSKFYNILNSNYLDSFQNSNEIGFYSLHPGAVRTSFGSESDILSKTIISLSKLFFISAKKGAETTVFLAKTPSDKLQSGAYYKNKKPIRPIKDSEDLQLQKQLYDFSLMKVKEILS</sequence>
<dbReference type="RefSeq" id="WP_184496739.1">
    <property type="nucleotide sequence ID" value="NZ_JACIJO010000003.1"/>
</dbReference>
<dbReference type="Gene3D" id="3.40.50.720">
    <property type="entry name" value="NAD(P)-binding Rossmann-like Domain"/>
    <property type="match status" value="1"/>
</dbReference>
<dbReference type="PANTHER" id="PTHR43157">
    <property type="entry name" value="PHOSPHATIDYLINOSITOL-GLYCAN BIOSYNTHESIS CLASS F PROTEIN-RELATED"/>
    <property type="match status" value="1"/>
</dbReference>
<keyword evidence="3" id="KW-1185">Reference proteome</keyword>
<keyword evidence="1" id="KW-0560">Oxidoreductase</keyword>
<dbReference type="EMBL" id="JACIJO010000003">
    <property type="protein sequence ID" value="MBB6328007.1"/>
    <property type="molecule type" value="Genomic_DNA"/>
</dbReference>
<proteinExistence type="predicted"/>
<dbReference type="AlphaFoldDB" id="A0A841MR46"/>
<dbReference type="InterPro" id="IPR036291">
    <property type="entry name" value="NAD(P)-bd_dom_sf"/>
</dbReference>
<dbReference type="Pfam" id="PF00106">
    <property type="entry name" value="adh_short"/>
    <property type="match status" value="1"/>
</dbReference>
<dbReference type="GO" id="GO:0016491">
    <property type="term" value="F:oxidoreductase activity"/>
    <property type="evidence" value="ECO:0007669"/>
    <property type="project" value="UniProtKB-KW"/>
</dbReference>
<dbReference type="PANTHER" id="PTHR43157:SF31">
    <property type="entry name" value="PHOSPHATIDYLINOSITOL-GLYCAN BIOSYNTHESIS CLASS F PROTEIN"/>
    <property type="match status" value="1"/>
</dbReference>
<reference evidence="2 3" key="1">
    <citation type="submission" date="2020-08" db="EMBL/GenBank/DDBJ databases">
        <title>Genomic Encyclopedia of Type Strains, Phase IV (KMG-IV): sequencing the most valuable type-strain genomes for metagenomic binning, comparative biology and taxonomic classification.</title>
        <authorList>
            <person name="Goeker M."/>
        </authorList>
    </citation>
    <scope>NUCLEOTIDE SEQUENCE [LARGE SCALE GENOMIC DNA]</scope>
    <source>
        <strain evidence="2 3">DSM 102044</strain>
    </source>
</reference>
<organism evidence="2 3">
    <name type="scientific">Algoriphagus iocasae</name>
    <dbReference type="NCBI Taxonomy" id="1836499"/>
    <lineage>
        <taxon>Bacteria</taxon>
        <taxon>Pseudomonadati</taxon>
        <taxon>Bacteroidota</taxon>
        <taxon>Cytophagia</taxon>
        <taxon>Cytophagales</taxon>
        <taxon>Cyclobacteriaceae</taxon>
        <taxon>Algoriphagus</taxon>
    </lineage>
</organism>
<name>A0A841MR46_9BACT</name>
<evidence type="ECO:0000313" key="3">
    <source>
        <dbReference type="Proteomes" id="UP000588604"/>
    </source>
</evidence>